<dbReference type="InterPro" id="IPR008276">
    <property type="entry name" value="C_nuclsd_transpt"/>
</dbReference>
<name>A0ABM0JN87_APLCA</name>
<evidence type="ECO:0000256" key="4">
    <source>
        <dbReference type="ARBA" id="ARBA00022692"/>
    </source>
</evidence>
<evidence type="ECO:0000256" key="6">
    <source>
        <dbReference type="ARBA" id="ARBA00023136"/>
    </source>
</evidence>
<feature type="domain" description="Concentrative nucleoside transporter N-terminal" evidence="9">
    <location>
        <begin position="152"/>
        <end position="224"/>
    </location>
</feature>
<evidence type="ECO:0000259" key="9">
    <source>
        <dbReference type="Pfam" id="PF01773"/>
    </source>
</evidence>
<evidence type="ECO:0000256" key="2">
    <source>
        <dbReference type="ARBA" id="ARBA00009033"/>
    </source>
</evidence>
<comment type="subcellular location">
    <subcellularLocation>
        <location evidence="1">Cell membrane</location>
        <topology evidence="1">Multi-pass membrane protein</topology>
    </subcellularLocation>
</comment>
<protein>
    <submittedName>
        <fullName evidence="13">Solute carrier family 28 member 3-like</fullName>
    </submittedName>
</protein>
<dbReference type="GeneID" id="101864385"/>
<feature type="transmembrane region" description="Helical" evidence="8">
    <location>
        <begin position="105"/>
        <end position="135"/>
    </location>
</feature>
<dbReference type="Pfam" id="PF07662">
    <property type="entry name" value="Nucleos_tra2_C"/>
    <property type="match status" value="1"/>
</dbReference>
<evidence type="ECO:0000256" key="1">
    <source>
        <dbReference type="ARBA" id="ARBA00004651"/>
    </source>
</evidence>
<dbReference type="PANTHER" id="PTHR10590:SF4">
    <property type="entry name" value="SOLUTE CARRIER FAMILY 28 MEMBER 3"/>
    <property type="match status" value="1"/>
</dbReference>
<keyword evidence="5 8" id="KW-1133">Transmembrane helix</keyword>
<evidence type="ECO:0000256" key="8">
    <source>
        <dbReference type="SAM" id="Phobius"/>
    </source>
</evidence>
<evidence type="ECO:0000256" key="3">
    <source>
        <dbReference type="ARBA" id="ARBA00022475"/>
    </source>
</evidence>
<organism evidence="12 13">
    <name type="scientific">Aplysia californica</name>
    <name type="common">California sea hare</name>
    <dbReference type="NCBI Taxonomy" id="6500"/>
    <lineage>
        <taxon>Eukaryota</taxon>
        <taxon>Metazoa</taxon>
        <taxon>Spiralia</taxon>
        <taxon>Lophotrochozoa</taxon>
        <taxon>Mollusca</taxon>
        <taxon>Gastropoda</taxon>
        <taxon>Heterobranchia</taxon>
        <taxon>Euthyneura</taxon>
        <taxon>Tectipleura</taxon>
        <taxon>Aplysiida</taxon>
        <taxon>Aplysioidea</taxon>
        <taxon>Aplysiidae</taxon>
        <taxon>Aplysia</taxon>
    </lineage>
</organism>
<feature type="transmembrane region" description="Helical" evidence="8">
    <location>
        <begin position="171"/>
        <end position="189"/>
    </location>
</feature>
<dbReference type="InterPro" id="IPR002668">
    <property type="entry name" value="CNT_N_dom"/>
</dbReference>
<keyword evidence="3" id="KW-1003">Cell membrane</keyword>
<dbReference type="Proteomes" id="UP000694888">
    <property type="component" value="Unplaced"/>
</dbReference>
<feature type="transmembrane region" description="Helical" evidence="8">
    <location>
        <begin position="274"/>
        <end position="294"/>
    </location>
</feature>
<evidence type="ECO:0000256" key="7">
    <source>
        <dbReference type="SAM" id="MobiDB-lite"/>
    </source>
</evidence>
<keyword evidence="6 8" id="KW-0472">Membrane</keyword>
<feature type="domain" description="Concentrative nucleoside transporter C-terminal" evidence="10">
    <location>
        <begin position="418"/>
        <end position="481"/>
    </location>
</feature>
<sequence>MGEPTAKSSYPEHETPASYPQLTEFVKTSDDGLSDPTLTSGGDLSKQEAGGGGEVGLKDKDMDVEQGKEEDHTCKCYAMVVDKIEDSVYNFAKAHQRKISKGFKVLLYLAFMAYFAYAMSYSVLYVGAAAGLLAYLSIDVFQDSPESLQSFIGLLCLVILTFIFSSKPSKVNWHLVFWGFILQFVFAILTLRTEAGYSAFKWVGDLVSDFIALSDRGTKFVIGDIKGGGLLFQIGGVAVFFNSFIFLMNHYGVIEVVVKRLGGLISLVLETGPVESVIAAANIFIGLTEAPLLIRPFLPHVTRSELCTIMTCGFASVSGSTLAIWIRLGVESNHLLTAAVISAPAALTMSKLICPETESVDLSKQKSIRMTDDEERLAVLKDNRGLLESYMLTSSDATYSWVDGDIIMGGNQTLVGGVVAERTEIIATYALCGFSAVSGIGITLGALIPMSPARRVDVVQMILRAWVAGNLASFITGSIAGTMFVDQGS</sequence>
<gene>
    <name evidence="13" type="primary">LOC101864385</name>
</gene>
<evidence type="ECO:0000256" key="5">
    <source>
        <dbReference type="ARBA" id="ARBA00022989"/>
    </source>
</evidence>
<evidence type="ECO:0000259" key="11">
    <source>
        <dbReference type="Pfam" id="PF07670"/>
    </source>
</evidence>
<reference evidence="13" key="1">
    <citation type="submission" date="2025-08" db="UniProtKB">
        <authorList>
            <consortium name="RefSeq"/>
        </authorList>
    </citation>
    <scope>IDENTIFICATION</scope>
</reference>
<feature type="transmembrane region" description="Helical" evidence="8">
    <location>
        <begin position="462"/>
        <end position="485"/>
    </location>
</feature>
<feature type="transmembrane region" description="Helical" evidence="8">
    <location>
        <begin position="234"/>
        <end position="254"/>
    </location>
</feature>
<feature type="transmembrane region" description="Helical" evidence="8">
    <location>
        <begin position="147"/>
        <end position="164"/>
    </location>
</feature>
<accession>A0ABM0JN87</accession>
<dbReference type="Pfam" id="PF07670">
    <property type="entry name" value="Gate"/>
    <property type="match status" value="1"/>
</dbReference>
<evidence type="ECO:0000313" key="12">
    <source>
        <dbReference type="Proteomes" id="UP000694888"/>
    </source>
</evidence>
<proteinExistence type="inferred from homology"/>
<comment type="similarity">
    <text evidence="2">Belongs to the concentrative nucleoside transporter (CNT) (TC 2.A.41) family.</text>
</comment>
<keyword evidence="4 8" id="KW-0812">Transmembrane</keyword>
<feature type="domain" description="Nucleoside transporter/FeoB GTPase Gate" evidence="11">
    <location>
        <begin position="231"/>
        <end position="327"/>
    </location>
</feature>
<dbReference type="RefSeq" id="XP_005097660.1">
    <property type="nucleotide sequence ID" value="XM_005097603.1"/>
</dbReference>
<dbReference type="Pfam" id="PF01773">
    <property type="entry name" value="Nucleos_tra2_N"/>
    <property type="match status" value="1"/>
</dbReference>
<feature type="transmembrane region" description="Helical" evidence="8">
    <location>
        <begin position="306"/>
        <end position="326"/>
    </location>
</feature>
<dbReference type="InterPro" id="IPR011657">
    <property type="entry name" value="CNT_C_dom"/>
</dbReference>
<dbReference type="PANTHER" id="PTHR10590">
    <property type="entry name" value="SODIUM/NUCLEOSIDE COTRANSPORTER"/>
    <property type="match status" value="1"/>
</dbReference>
<evidence type="ECO:0000259" key="10">
    <source>
        <dbReference type="Pfam" id="PF07662"/>
    </source>
</evidence>
<evidence type="ECO:0000313" key="13">
    <source>
        <dbReference type="RefSeq" id="XP_005097660.1"/>
    </source>
</evidence>
<dbReference type="InterPro" id="IPR011642">
    <property type="entry name" value="Gate_dom"/>
</dbReference>
<keyword evidence="12" id="KW-1185">Reference proteome</keyword>
<feature type="transmembrane region" description="Helical" evidence="8">
    <location>
        <begin position="426"/>
        <end position="450"/>
    </location>
</feature>
<feature type="region of interest" description="Disordered" evidence="7">
    <location>
        <begin position="1"/>
        <end position="59"/>
    </location>
</feature>